<comment type="caution">
    <text evidence="2">The sequence shown here is derived from an EMBL/GenBank/DDBJ whole genome shotgun (WGS) entry which is preliminary data.</text>
</comment>
<dbReference type="PROSITE" id="PS00018">
    <property type="entry name" value="EF_HAND_1"/>
    <property type="match status" value="1"/>
</dbReference>
<name>A0A4Z0W6G6_9GAMM</name>
<evidence type="ECO:0000256" key="1">
    <source>
        <dbReference type="SAM" id="Coils"/>
    </source>
</evidence>
<reference evidence="2 3" key="1">
    <citation type="submission" date="2019-04" db="EMBL/GenBank/DDBJ databases">
        <title>Natronospirillum operosus gen. nov., sp. nov., a haloalkaliphilic satellite isolated from decaying biomass of laboratory culture of cyanobacterium Geitlerinema sp. and proposal of Natronospirillaceae fam. nov. and Saccharospirillaceae fam. nov.</title>
        <authorList>
            <person name="Kevbrin V."/>
            <person name="Boltyanskaya Y."/>
            <person name="Koziaeva V."/>
            <person name="Grouzdev D.S."/>
            <person name="Park M."/>
            <person name="Cho J."/>
        </authorList>
    </citation>
    <scope>NUCLEOTIDE SEQUENCE [LARGE SCALE GENOMIC DNA]</scope>
    <source>
        <strain evidence="2 3">G-116</strain>
    </source>
</reference>
<feature type="coiled-coil region" evidence="1">
    <location>
        <begin position="204"/>
        <end position="231"/>
    </location>
</feature>
<dbReference type="SUPFAM" id="SSF52540">
    <property type="entry name" value="P-loop containing nucleoside triphosphate hydrolases"/>
    <property type="match status" value="1"/>
</dbReference>
<evidence type="ECO:0000313" key="3">
    <source>
        <dbReference type="Proteomes" id="UP000297475"/>
    </source>
</evidence>
<dbReference type="InterPro" id="IPR018247">
    <property type="entry name" value="EF_Hand_1_Ca_BS"/>
</dbReference>
<evidence type="ECO:0008006" key="4">
    <source>
        <dbReference type="Google" id="ProtNLM"/>
    </source>
</evidence>
<proteinExistence type="predicted"/>
<protein>
    <recommendedName>
        <fullName evidence="4">Protein CR006 P-loop domain-containing protein</fullName>
    </recommendedName>
</protein>
<dbReference type="InterPro" id="IPR027417">
    <property type="entry name" value="P-loop_NTPase"/>
</dbReference>
<organism evidence="2 3">
    <name type="scientific">Natronospirillum operosum</name>
    <dbReference type="NCBI Taxonomy" id="2759953"/>
    <lineage>
        <taxon>Bacteria</taxon>
        <taxon>Pseudomonadati</taxon>
        <taxon>Pseudomonadota</taxon>
        <taxon>Gammaproteobacteria</taxon>
        <taxon>Oceanospirillales</taxon>
        <taxon>Natronospirillaceae</taxon>
        <taxon>Natronospirillum</taxon>
    </lineage>
</organism>
<dbReference type="AlphaFoldDB" id="A0A4Z0W6G6"/>
<dbReference type="RefSeq" id="WP_135485088.1">
    <property type="nucleotide sequence ID" value="NZ_SRMF01000020.1"/>
</dbReference>
<evidence type="ECO:0000313" key="2">
    <source>
        <dbReference type="EMBL" id="TGG89390.1"/>
    </source>
</evidence>
<keyword evidence="3" id="KW-1185">Reference proteome</keyword>
<dbReference type="OrthoDB" id="4770574at2"/>
<keyword evidence="1" id="KW-0175">Coiled coil</keyword>
<sequence length="600" mass="69354">MLNELKSLSGLKNGIEEELSSSFTHAPNEFYKALIRVKEEVIDGEAPILDDITYTKVFSDKVIAFIETKDFKDKIAEYIEKYDELVDSSTYFKRGVFNHNNASVIAKNLKDNGFFDAKHSVSLNSDGEKKEISTQKELEEVISHEKEAILNNPDLSKAFDALDSKLKANKELRDFRDYLMENKKILPELANLDLFKKKLWVSYLKRSKDTYSELEKEHSKGKEEIELIVKEAKREETSWRSVIDIFNKRFSVPFQLSVDNQEDVILKSDGPSIKFTFKDSDNSKSINEPELLRVLSNGEKRALYILNIIFEVEARKSRGQKTLFIVDDIADSFDYKNKYAIVEYLKDISTFNDFYQILLTHNFDFYRTVCGRLDMGREHKLHTIKNNDEVILVQEKYQNSPFHHWKRNLDRNNAMLIASIPFVRNIAEYSDDNDSLTKLTSLLHIKSDTHSLKISDIENVHKDVLKNHTNLDLPNKDKLVTDVIFEEADRITGDEGEQIDLEGKIVLAIAIRLKAEAHMISSINDQEFVDSITSNQTFKLYRKYLELGLGDNERLDLLGQVNLMTPENIHINSFMYEPILDMSNKSLVGLYESTKNILTC</sequence>
<dbReference type="Proteomes" id="UP000297475">
    <property type="component" value="Unassembled WGS sequence"/>
</dbReference>
<dbReference type="EMBL" id="SRMF01000020">
    <property type="protein sequence ID" value="TGG89390.1"/>
    <property type="molecule type" value="Genomic_DNA"/>
</dbReference>
<accession>A0A4Z0W6G6</accession>
<dbReference type="Gene3D" id="3.40.50.300">
    <property type="entry name" value="P-loop containing nucleotide triphosphate hydrolases"/>
    <property type="match status" value="1"/>
</dbReference>
<gene>
    <name evidence="2" type="ORF">E4656_19940</name>
</gene>